<dbReference type="PANTHER" id="PTHR30055">
    <property type="entry name" value="HTH-TYPE TRANSCRIPTIONAL REGULATOR RUTR"/>
    <property type="match status" value="1"/>
</dbReference>
<keyword evidence="1 2" id="KW-0238">DNA-binding</keyword>
<dbReference type="InterPro" id="IPR001647">
    <property type="entry name" value="HTH_TetR"/>
</dbReference>
<evidence type="ECO:0000256" key="2">
    <source>
        <dbReference type="PROSITE-ProRule" id="PRU00335"/>
    </source>
</evidence>
<proteinExistence type="predicted"/>
<comment type="caution">
    <text evidence="5">The sequence shown here is derived from an EMBL/GenBank/DDBJ whole genome shotgun (WGS) entry which is preliminary data.</text>
</comment>
<dbReference type="SUPFAM" id="SSF46689">
    <property type="entry name" value="Homeodomain-like"/>
    <property type="match status" value="1"/>
</dbReference>
<dbReference type="PROSITE" id="PS50977">
    <property type="entry name" value="HTH_TETR_2"/>
    <property type="match status" value="1"/>
</dbReference>
<protein>
    <recommendedName>
        <fullName evidence="4">HTH tetR-type domain-containing protein</fullName>
    </recommendedName>
</protein>
<organism evidence="5 6">
    <name type="scientific">Mycobacterium arosiense ATCC BAA-1401 = DSM 45069</name>
    <dbReference type="NCBI Taxonomy" id="1265311"/>
    <lineage>
        <taxon>Bacteria</taxon>
        <taxon>Bacillati</taxon>
        <taxon>Actinomycetota</taxon>
        <taxon>Actinomycetes</taxon>
        <taxon>Mycobacteriales</taxon>
        <taxon>Mycobacteriaceae</taxon>
        <taxon>Mycobacterium</taxon>
        <taxon>Mycobacterium avium complex (MAC)</taxon>
    </lineage>
</organism>
<dbReference type="InterPro" id="IPR009057">
    <property type="entry name" value="Homeodomain-like_sf"/>
</dbReference>
<feature type="region of interest" description="Disordered" evidence="3">
    <location>
        <begin position="216"/>
        <end position="238"/>
    </location>
</feature>
<dbReference type="PANTHER" id="PTHR30055:SF226">
    <property type="entry name" value="HTH-TYPE TRANSCRIPTIONAL REGULATOR PKSA"/>
    <property type="match status" value="1"/>
</dbReference>
<dbReference type="InterPro" id="IPR050109">
    <property type="entry name" value="HTH-type_TetR-like_transc_reg"/>
</dbReference>
<keyword evidence="6" id="KW-1185">Reference proteome</keyword>
<dbReference type="AlphaFoldDB" id="A0A1W9ZD36"/>
<dbReference type="GO" id="GO:0000976">
    <property type="term" value="F:transcription cis-regulatory region binding"/>
    <property type="evidence" value="ECO:0007669"/>
    <property type="project" value="TreeGrafter"/>
</dbReference>
<dbReference type="EMBL" id="MVHG01000048">
    <property type="protein sequence ID" value="ORA11960.1"/>
    <property type="molecule type" value="Genomic_DNA"/>
</dbReference>
<dbReference type="Gene3D" id="1.10.357.10">
    <property type="entry name" value="Tetracycline Repressor, domain 2"/>
    <property type="match status" value="1"/>
</dbReference>
<feature type="domain" description="HTH tetR-type" evidence="4">
    <location>
        <begin position="16"/>
        <end position="76"/>
    </location>
</feature>
<reference evidence="5 6" key="1">
    <citation type="submission" date="2016-12" db="EMBL/GenBank/DDBJ databases">
        <title>The new phylogeny of genus Mycobacterium.</title>
        <authorList>
            <person name="Tortoli E."/>
            <person name="Trovato A."/>
            <person name="Cirillo D.M."/>
        </authorList>
    </citation>
    <scope>NUCLEOTIDE SEQUENCE [LARGE SCALE GENOMIC DNA]</scope>
    <source>
        <strain evidence="5 6">DSM 45069</strain>
    </source>
</reference>
<evidence type="ECO:0000259" key="4">
    <source>
        <dbReference type="PROSITE" id="PS50977"/>
    </source>
</evidence>
<gene>
    <name evidence="5" type="ORF">BST14_17760</name>
</gene>
<evidence type="ECO:0000256" key="3">
    <source>
        <dbReference type="SAM" id="MobiDB-lite"/>
    </source>
</evidence>
<sequence length="238" mass="26973">MNDSSDAVKPKRRAPGEGRRLLLEAARASFEESGYARTTTRMIAERAGVAEALLFRNFGSKTALFTEVTLGPFRQFIDEWQSKRAKDWRVASPEQLASELIGTFYDLFRNNRGLMIAYIATSAFDPDVVSLENAPLFREAIDTLARWSEKYFIEARSLEPIDVLVVNRAFVGMLMAMALFEDWLIPSDIGRRPHRDEITAELSRLILYGVNRPRNAAAKDQGSPRPLHRTTDSFPKTE</sequence>
<accession>A0A1W9ZD36</accession>
<dbReference type="Proteomes" id="UP000192707">
    <property type="component" value="Unassembled WGS sequence"/>
</dbReference>
<dbReference type="Pfam" id="PF00440">
    <property type="entry name" value="TetR_N"/>
    <property type="match status" value="1"/>
</dbReference>
<evidence type="ECO:0000256" key="1">
    <source>
        <dbReference type="ARBA" id="ARBA00023125"/>
    </source>
</evidence>
<feature type="compositionally biased region" description="Basic and acidic residues" evidence="3">
    <location>
        <begin position="229"/>
        <end position="238"/>
    </location>
</feature>
<dbReference type="PRINTS" id="PR00455">
    <property type="entry name" value="HTHTETR"/>
</dbReference>
<dbReference type="Gene3D" id="1.10.10.60">
    <property type="entry name" value="Homeodomain-like"/>
    <property type="match status" value="1"/>
</dbReference>
<feature type="DNA-binding region" description="H-T-H motif" evidence="2">
    <location>
        <begin position="39"/>
        <end position="58"/>
    </location>
</feature>
<evidence type="ECO:0000313" key="6">
    <source>
        <dbReference type="Proteomes" id="UP000192707"/>
    </source>
</evidence>
<evidence type="ECO:0000313" key="5">
    <source>
        <dbReference type="EMBL" id="ORA11960.1"/>
    </source>
</evidence>
<name>A0A1W9ZD36_MYCAI</name>
<dbReference type="GO" id="GO:0003700">
    <property type="term" value="F:DNA-binding transcription factor activity"/>
    <property type="evidence" value="ECO:0007669"/>
    <property type="project" value="TreeGrafter"/>
</dbReference>